<name>A0ACB7TP59_HYAAI</name>
<sequence length="106" mass="11161">MERIQDQLQGHLIFTDGSVLSDPRSSAAACVALADGITLQCQLPFHGSSTAAELAGLHLAADHLATTLPEQPVMVITDSRPALQVLQSPKRSGITVAVLHTKLTPI</sequence>
<comment type="caution">
    <text evidence="1">The sequence shown here is derived from an EMBL/GenBank/DDBJ whole genome shotgun (WGS) entry which is preliminary data.</text>
</comment>
<protein>
    <submittedName>
        <fullName evidence="1">Uncharacterized protein</fullName>
    </submittedName>
</protein>
<dbReference type="EMBL" id="CM023481">
    <property type="protein sequence ID" value="KAH6948700.1"/>
    <property type="molecule type" value="Genomic_DNA"/>
</dbReference>
<gene>
    <name evidence="1" type="ORF">HPB50_025890</name>
</gene>
<proteinExistence type="predicted"/>
<evidence type="ECO:0000313" key="1">
    <source>
        <dbReference type="EMBL" id="KAH6948700.1"/>
    </source>
</evidence>
<accession>A0ACB7TP59</accession>
<keyword evidence="2" id="KW-1185">Reference proteome</keyword>
<evidence type="ECO:0000313" key="2">
    <source>
        <dbReference type="Proteomes" id="UP000821845"/>
    </source>
</evidence>
<reference evidence="1" key="1">
    <citation type="submission" date="2020-05" db="EMBL/GenBank/DDBJ databases">
        <title>Large-scale comparative analyses of tick genomes elucidate their genetic diversity and vector capacities.</title>
        <authorList>
            <person name="Jia N."/>
            <person name="Wang J."/>
            <person name="Shi W."/>
            <person name="Du L."/>
            <person name="Sun Y."/>
            <person name="Zhan W."/>
            <person name="Jiang J."/>
            <person name="Wang Q."/>
            <person name="Zhang B."/>
            <person name="Ji P."/>
            <person name="Sakyi L.B."/>
            <person name="Cui X."/>
            <person name="Yuan T."/>
            <person name="Jiang B."/>
            <person name="Yang W."/>
            <person name="Lam T.T.-Y."/>
            <person name="Chang Q."/>
            <person name="Ding S."/>
            <person name="Wang X."/>
            <person name="Zhu J."/>
            <person name="Ruan X."/>
            <person name="Zhao L."/>
            <person name="Wei J."/>
            <person name="Que T."/>
            <person name="Du C."/>
            <person name="Cheng J."/>
            <person name="Dai P."/>
            <person name="Han X."/>
            <person name="Huang E."/>
            <person name="Gao Y."/>
            <person name="Liu J."/>
            <person name="Shao H."/>
            <person name="Ye R."/>
            <person name="Li L."/>
            <person name="Wei W."/>
            <person name="Wang X."/>
            <person name="Wang C."/>
            <person name="Yang T."/>
            <person name="Huo Q."/>
            <person name="Li W."/>
            <person name="Guo W."/>
            <person name="Chen H."/>
            <person name="Zhou L."/>
            <person name="Ni X."/>
            <person name="Tian J."/>
            <person name="Zhou Y."/>
            <person name="Sheng Y."/>
            <person name="Liu T."/>
            <person name="Pan Y."/>
            <person name="Xia L."/>
            <person name="Li J."/>
            <person name="Zhao F."/>
            <person name="Cao W."/>
        </authorList>
    </citation>
    <scope>NUCLEOTIDE SEQUENCE</scope>
    <source>
        <strain evidence="1">Hyas-2018</strain>
    </source>
</reference>
<dbReference type="Proteomes" id="UP000821845">
    <property type="component" value="Chromosome 1"/>
</dbReference>
<organism evidence="1 2">
    <name type="scientific">Hyalomma asiaticum</name>
    <name type="common">Tick</name>
    <dbReference type="NCBI Taxonomy" id="266040"/>
    <lineage>
        <taxon>Eukaryota</taxon>
        <taxon>Metazoa</taxon>
        <taxon>Ecdysozoa</taxon>
        <taxon>Arthropoda</taxon>
        <taxon>Chelicerata</taxon>
        <taxon>Arachnida</taxon>
        <taxon>Acari</taxon>
        <taxon>Parasitiformes</taxon>
        <taxon>Ixodida</taxon>
        <taxon>Ixodoidea</taxon>
        <taxon>Ixodidae</taxon>
        <taxon>Hyalomminae</taxon>
        <taxon>Hyalomma</taxon>
    </lineage>
</organism>